<organism evidence="1 2">
    <name type="scientific">Hymenobacter perfusus</name>
    <dbReference type="NCBI Taxonomy" id="1236770"/>
    <lineage>
        <taxon>Bacteria</taxon>
        <taxon>Pseudomonadati</taxon>
        <taxon>Bacteroidota</taxon>
        <taxon>Cytophagia</taxon>
        <taxon>Cytophagales</taxon>
        <taxon>Hymenobacteraceae</taxon>
        <taxon>Hymenobacter</taxon>
    </lineage>
</organism>
<evidence type="ECO:0000313" key="1">
    <source>
        <dbReference type="EMBL" id="RSK44520.1"/>
    </source>
</evidence>
<proteinExistence type="predicted"/>
<dbReference type="OrthoDB" id="5496093at2"/>
<dbReference type="AlphaFoldDB" id="A0A3R9MKL5"/>
<evidence type="ECO:0008006" key="3">
    <source>
        <dbReference type="Google" id="ProtNLM"/>
    </source>
</evidence>
<dbReference type="EMBL" id="RWIU01000002">
    <property type="protein sequence ID" value="RSK44520.1"/>
    <property type="molecule type" value="Genomic_DNA"/>
</dbReference>
<protein>
    <recommendedName>
        <fullName evidence="3">Septum formation inhibitor Maf</fullName>
    </recommendedName>
</protein>
<comment type="caution">
    <text evidence="1">The sequence shown here is derived from an EMBL/GenBank/DDBJ whole genome shotgun (WGS) entry which is preliminary data.</text>
</comment>
<dbReference type="Proteomes" id="UP000270291">
    <property type="component" value="Unassembled WGS sequence"/>
</dbReference>
<dbReference type="PROSITE" id="PS51257">
    <property type="entry name" value="PROKAR_LIPOPROTEIN"/>
    <property type="match status" value="1"/>
</dbReference>
<reference evidence="1 2" key="1">
    <citation type="submission" date="2018-12" db="EMBL/GenBank/DDBJ databases">
        <authorList>
            <person name="Feng G."/>
            <person name="Zhu H."/>
        </authorList>
    </citation>
    <scope>NUCLEOTIDE SEQUENCE [LARGE SCALE GENOMIC DNA]</scope>
    <source>
        <strain evidence="1 2">LMG 26000</strain>
    </source>
</reference>
<gene>
    <name evidence="1" type="ORF">EI293_08360</name>
</gene>
<dbReference type="RefSeq" id="WP_125436677.1">
    <property type="nucleotide sequence ID" value="NZ_RWIU01000002.1"/>
</dbReference>
<name>A0A3R9MKL5_9BACT</name>
<evidence type="ECO:0000313" key="2">
    <source>
        <dbReference type="Proteomes" id="UP000270291"/>
    </source>
</evidence>
<keyword evidence="2" id="KW-1185">Reference proteome</keyword>
<sequence length="326" mass="37649">MRCVVAFWAVLGLASACSSKSDRKPERAADQIPLGNPLTRRGGPFQQQWAMNPLWEDGKAEVATYEAERVLYGEPRRFEYTLITVKEEFNRQYNVKTDDYQRKDVFPVMKVNQFCRIPTPNYPYHFLTSLFFRRDQPVELHKLTTSSQEWCGTTFKAITDDGLQYQQTYNSYWDGQGEGRRTLRHDVLFEDALPYTLRSMRFETLPTVAARIYELQQTSKAPAPHLYEAQIRVEDGLTADTPEPAWRVRVALTDQKQNVYWFAKTYPNVLLRQTTWDGRNLWLKQVRRYAYWPQSAPAATPAAADSHITDSAPDSVAAMPDSVAVR</sequence>
<accession>A0A3R9MKL5</accession>